<comment type="caution">
    <text evidence="1">The sequence shown here is derived from an EMBL/GenBank/DDBJ whole genome shotgun (WGS) entry which is preliminary data.</text>
</comment>
<evidence type="ECO:0000313" key="2">
    <source>
        <dbReference type="Proteomes" id="UP001642484"/>
    </source>
</evidence>
<sequence>MRACRLHLPLKVPNLAWCWRSEPLLCVGFRHGGITLFTQHGVVLVSFLLAASPVLRIRECPDESMKQAEHQSKISERLMMLHEHGLLILLCLDSLTGLTEAPDGTIQSEDLWLSL</sequence>
<organism evidence="1 2">
    <name type="scientific">Durusdinium trenchii</name>
    <dbReference type="NCBI Taxonomy" id="1381693"/>
    <lineage>
        <taxon>Eukaryota</taxon>
        <taxon>Sar</taxon>
        <taxon>Alveolata</taxon>
        <taxon>Dinophyceae</taxon>
        <taxon>Suessiales</taxon>
        <taxon>Symbiodiniaceae</taxon>
        <taxon>Durusdinium</taxon>
    </lineage>
</organism>
<protein>
    <submittedName>
        <fullName evidence="1">Uncharacterized protein</fullName>
    </submittedName>
</protein>
<name>A0ABP0IBF5_9DINO</name>
<gene>
    <name evidence="1" type="ORF">CCMP2556_LOCUS5729</name>
</gene>
<evidence type="ECO:0000313" key="1">
    <source>
        <dbReference type="EMBL" id="CAK8999638.1"/>
    </source>
</evidence>
<keyword evidence="2" id="KW-1185">Reference proteome</keyword>
<dbReference type="EMBL" id="CAXAMN010002447">
    <property type="protein sequence ID" value="CAK8999638.1"/>
    <property type="molecule type" value="Genomic_DNA"/>
</dbReference>
<dbReference type="Proteomes" id="UP001642484">
    <property type="component" value="Unassembled WGS sequence"/>
</dbReference>
<accession>A0ABP0IBF5</accession>
<reference evidence="1 2" key="1">
    <citation type="submission" date="2024-02" db="EMBL/GenBank/DDBJ databases">
        <authorList>
            <person name="Chen Y."/>
            <person name="Shah S."/>
            <person name="Dougan E. K."/>
            <person name="Thang M."/>
            <person name="Chan C."/>
        </authorList>
    </citation>
    <scope>NUCLEOTIDE SEQUENCE [LARGE SCALE GENOMIC DNA]</scope>
</reference>
<proteinExistence type="predicted"/>